<dbReference type="Gene3D" id="2.60.120.200">
    <property type="match status" value="1"/>
</dbReference>
<dbReference type="Proteomes" id="UP000034805">
    <property type="component" value="Unassembled WGS sequence"/>
</dbReference>
<feature type="compositionally biased region" description="Acidic residues" evidence="3">
    <location>
        <begin position="165"/>
        <end position="174"/>
    </location>
</feature>
<dbReference type="InterPro" id="IPR048287">
    <property type="entry name" value="TSPN-like_N"/>
</dbReference>
<evidence type="ECO:0000313" key="6">
    <source>
        <dbReference type="Proteomes" id="UP000034805"/>
    </source>
</evidence>
<organism evidence="5 6">
    <name type="scientific">Scleropages formosus</name>
    <name type="common">Asian bonytongue</name>
    <name type="synonym">Osteoglossum formosum</name>
    <dbReference type="NCBI Taxonomy" id="113540"/>
    <lineage>
        <taxon>Eukaryota</taxon>
        <taxon>Metazoa</taxon>
        <taxon>Chordata</taxon>
        <taxon>Craniata</taxon>
        <taxon>Vertebrata</taxon>
        <taxon>Euteleostomi</taxon>
        <taxon>Actinopterygii</taxon>
        <taxon>Neopterygii</taxon>
        <taxon>Teleostei</taxon>
        <taxon>Osteoglossocephala</taxon>
        <taxon>Osteoglossomorpha</taxon>
        <taxon>Osteoglossiformes</taxon>
        <taxon>Osteoglossidae</taxon>
        <taxon>Scleropages</taxon>
    </lineage>
</organism>
<feature type="compositionally biased region" description="Basic residues" evidence="3">
    <location>
        <begin position="246"/>
        <end position="258"/>
    </location>
</feature>
<evidence type="ECO:0000256" key="2">
    <source>
        <dbReference type="ARBA" id="ARBA00022737"/>
    </source>
</evidence>
<dbReference type="SUPFAM" id="SSF49899">
    <property type="entry name" value="Concanavalin A-like lectins/glucanases"/>
    <property type="match status" value="1"/>
</dbReference>
<reference evidence="5 6" key="1">
    <citation type="submission" date="2015-08" db="EMBL/GenBank/DDBJ databases">
        <title>The genome of the Asian arowana (Scleropages formosus).</title>
        <authorList>
            <person name="Tan M.H."/>
            <person name="Gan H.M."/>
            <person name="Croft L.J."/>
            <person name="Austin C.M."/>
        </authorList>
    </citation>
    <scope>NUCLEOTIDE SEQUENCE [LARGE SCALE GENOMIC DNA]</scope>
    <source>
        <strain evidence="5">Aro1</strain>
    </source>
</reference>
<dbReference type="InterPro" id="IPR013320">
    <property type="entry name" value="ConA-like_dom_sf"/>
</dbReference>
<dbReference type="AlphaFoldDB" id="A0A0N8K0K9"/>
<dbReference type="SMART" id="SM00210">
    <property type="entry name" value="TSPN"/>
    <property type="match status" value="1"/>
</dbReference>
<evidence type="ECO:0000313" key="5">
    <source>
        <dbReference type="EMBL" id="KPP72425.1"/>
    </source>
</evidence>
<gene>
    <name evidence="5" type="ORF">Z043_108578</name>
</gene>
<feature type="region of interest" description="Disordered" evidence="3">
    <location>
        <begin position="241"/>
        <end position="277"/>
    </location>
</feature>
<evidence type="ECO:0000256" key="3">
    <source>
        <dbReference type="SAM" id="MobiDB-lite"/>
    </source>
</evidence>
<evidence type="ECO:0000256" key="1">
    <source>
        <dbReference type="ARBA" id="ARBA00022729"/>
    </source>
</evidence>
<feature type="domain" description="Thrombospondin-like N-terminal" evidence="4">
    <location>
        <begin position="1"/>
        <end position="156"/>
    </location>
</feature>
<keyword evidence="1" id="KW-0732">Signal</keyword>
<name>A0A0N8K0K9_SCLFO</name>
<sequence>MFGPGAAQEQLARTHLPSPFYRNFSLLFFLQPSSPDAGMVLAITDTAQQLVLLGVKLSALEGSARQVLFYYTEPGSAHRFALSVAGNMITLYVNCDADPHFAHFVRSPSELELEAGASVFVGHAGGADPDRFLVRASRHLPDSPGVIGDLKVVGDPRAAERHCEEEEEEDDDSDVASGDSGSGDEDRSPVETSLEESLDGNCIVELELLAQRLQQLLGVQPHIGVPKPLCHLLVQSGKSRTGRLSSFHRRRGRERRRSFVGDAGRARPHRNGTCRAAPTAGPREELICIRTVTTRGAVPVGGPGCPPGGVLEGEKDGSHMTEIADVRFHTYYMNDMKLFMFTRIFLDA</sequence>
<dbReference type="EMBL" id="JARO02002540">
    <property type="protein sequence ID" value="KPP72425.1"/>
    <property type="molecule type" value="Genomic_DNA"/>
</dbReference>
<accession>A0A0N8K0K9</accession>
<keyword evidence="2" id="KW-0677">Repeat</keyword>
<comment type="caution">
    <text evidence="5">The sequence shown here is derived from an EMBL/GenBank/DDBJ whole genome shotgun (WGS) entry which is preliminary data.</text>
</comment>
<protein>
    <recommendedName>
        <fullName evidence="4">Thrombospondin-like N-terminal domain-containing protein</fullName>
    </recommendedName>
</protein>
<evidence type="ECO:0000259" key="4">
    <source>
        <dbReference type="SMART" id="SM00210"/>
    </source>
</evidence>
<proteinExistence type="predicted"/>
<feature type="region of interest" description="Disordered" evidence="3">
    <location>
        <begin position="157"/>
        <end position="194"/>
    </location>
</feature>